<dbReference type="PANTHER" id="PTHR13847:SF286">
    <property type="entry name" value="D-AMINO ACID DEHYDROGENASE"/>
    <property type="match status" value="1"/>
</dbReference>
<dbReference type="GO" id="GO:0016491">
    <property type="term" value="F:oxidoreductase activity"/>
    <property type="evidence" value="ECO:0007669"/>
    <property type="project" value="UniProtKB-KW"/>
</dbReference>
<comment type="similarity">
    <text evidence="2">Belongs to the DadA oxidoreductase family.</text>
</comment>
<dbReference type="SUPFAM" id="SSF54373">
    <property type="entry name" value="FAD-linked reductases, C-terminal domain"/>
    <property type="match status" value="1"/>
</dbReference>
<dbReference type="InterPro" id="IPR036188">
    <property type="entry name" value="FAD/NAD-bd_sf"/>
</dbReference>
<feature type="domain" description="FAD dependent oxidoreductase" evidence="5">
    <location>
        <begin position="2"/>
        <end position="351"/>
    </location>
</feature>
<dbReference type="SUPFAM" id="SSF51905">
    <property type="entry name" value="FAD/NAD(P)-binding domain"/>
    <property type="match status" value="1"/>
</dbReference>
<evidence type="ECO:0000313" key="6">
    <source>
        <dbReference type="EMBL" id="NYI04018.1"/>
    </source>
</evidence>
<keyword evidence="4 6" id="KW-0560">Oxidoreductase</keyword>
<dbReference type="AlphaFoldDB" id="A0A853A0U0"/>
<reference evidence="6 7" key="1">
    <citation type="submission" date="2020-07" db="EMBL/GenBank/DDBJ databases">
        <title>Sequencing the genomes of 1000 actinobacteria strains.</title>
        <authorList>
            <person name="Klenk H.-P."/>
        </authorList>
    </citation>
    <scope>NUCLEOTIDE SEQUENCE [LARGE SCALE GENOMIC DNA]</scope>
    <source>
        <strain evidence="6 7">DSM 42178</strain>
    </source>
</reference>
<evidence type="ECO:0000256" key="2">
    <source>
        <dbReference type="ARBA" id="ARBA00009410"/>
    </source>
</evidence>
<comment type="caution">
    <text evidence="6">The sequence shown here is derived from an EMBL/GenBank/DDBJ whole genome shotgun (WGS) entry which is preliminary data.</text>
</comment>
<accession>A0A853A0U0</accession>
<evidence type="ECO:0000256" key="3">
    <source>
        <dbReference type="ARBA" id="ARBA00022630"/>
    </source>
</evidence>
<dbReference type="Pfam" id="PF01266">
    <property type="entry name" value="DAO"/>
    <property type="match status" value="1"/>
</dbReference>
<keyword evidence="3" id="KW-0285">Flavoprotein</keyword>
<sequence length="378" mass="39442">MRIVVVGAGVAGSSIAYHLARKGAEVELVDRADAGQATAAGAGMLAPWLAPDPDPDEYRLASAGAVYHQRLAQLLAEDGEGDVGYARVGALAVHRDPDVLRRTRDLVRERAAEDPTLGRVGLLDPRETSACFPALDPRLGAVHVESGARVDGRKLRDAMQRAAVRHGARMRTGSAELRMSGSRVQGVDVHCEAVNADAVVVAGGAWSQTLIEPIAPRLPVHPERGQIVDLHLIGHDTSTWPVVHAIGSSHYLLAFPGARVVAGATREMRAGFDHRLTAGGVAEVLGRALELAPGLADASLLDTRIGFRPHSPDGKPMLGAFSAVPGLFAATGFGASGLTVAPLAGRLVAELVLEGKPDTGETGVDLAAFDPLRPSLRG</sequence>
<dbReference type="Gene3D" id="3.50.50.60">
    <property type="entry name" value="FAD/NAD(P)-binding domain"/>
    <property type="match status" value="1"/>
</dbReference>
<dbReference type="RefSeq" id="WP_179812986.1">
    <property type="nucleotide sequence ID" value="NZ_JACBZD010000001.1"/>
</dbReference>
<evidence type="ECO:0000256" key="4">
    <source>
        <dbReference type="ARBA" id="ARBA00023002"/>
    </source>
</evidence>
<evidence type="ECO:0000256" key="1">
    <source>
        <dbReference type="ARBA" id="ARBA00001974"/>
    </source>
</evidence>
<dbReference type="InterPro" id="IPR006076">
    <property type="entry name" value="FAD-dep_OxRdtase"/>
</dbReference>
<evidence type="ECO:0000313" key="7">
    <source>
        <dbReference type="Proteomes" id="UP000567795"/>
    </source>
</evidence>
<proteinExistence type="inferred from homology"/>
<name>A0A853A0U0_9ACTN</name>
<dbReference type="PANTHER" id="PTHR13847">
    <property type="entry name" value="SARCOSINE DEHYDROGENASE-RELATED"/>
    <property type="match status" value="1"/>
</dbReference>
<dbReference type="EC" id="1.4.99.-" evidence="6"/>
<gene>
    <name evidence="6" type="ORF">FHU37_000961</name>
</gene>
<dbReference type="Gene3D" id="3.30.9.10">
    <property type="entry name" value="D-Amino Acid Oxidase, subunit A, domain 2"/>
    <property type="match status" value="1"/>
</dbReference>
<dbReference type="GO" id="GO:0005737">
    <property type="term" value="C:cytoplasm"/>
    <property type="evidence" value="ECO:0007669"/>
    <property type="project" value="TreeGrafter"/>
</dbReference>
<dbReference type="Proteomes" id="UP000567795">
    <property type="component" value="Unassembled WGS sequence"/>
</dbReference>
<evidence type="ECO:0000259" key="5">
    <source>
        <dbReference type="Pfam" id="PF01266"/>
    </source>
</evidence>
<organism evidence="6 7">
    <name type="scientific">Allostreptomyces psammosilenae</name>
    <dbReference type="NCBI Taxonomy" id="1892865"/>
    <lineage>
        <taxon>Bacteria</taxon>
        <taxon>Bacillati</taxon>
        <taxon>Actinomycetota</taxon>
        <taxon>Actinomycetes</taxon>
        <taxon>Kitasatosporales</taxon>
        <taxon>Streptomycetaceae</taxon>
        <taxon>Allostreptomyces</taxon>
    </lineage>
</organism>
<protein>
    <submittedName>
        <fullName evidence="6">D-amino-acid dehydrogenase</fullName>
        <ecNumber evidence="6">1.4.99.-</ecNumber>
    </submittedName>
</protein>
<keyword evidence="7" id="KW-1185">Reference proteome</keyword>
<comment type="cofactor">
    <cofactor evidence="1">
        <name>FAD</name>
        <dbReference type="ChEBI" id="CHEBI:57692"/>
    </cofactor>
</comment>
<dbReference type="EMBL" id="JACBZD010000001">
    <property type="protein sequence ID" value="NYI04018.1"/>
    <property type="molecule type" value="Genomic_DNA"/>
</dbReference>